<evidence type="ECO:0000256" key="4">
    <source>
        <dbReference type="ARBA" id="ARBA00022989"/>
    </source>
</evidence>
<evidence type="ECO:0000256" key="6">
    <source>
        <dbReference type="RuleBase" id="RU363108"/>
    </source>
</evidence>
<dbReference type="Pfam" id="PF08395">
    <property type="entry name" value="7tm_7"/>
    <property type="match status" value="1"/>
</dbReference>
<protein>
    <recommendedName>
        <fullName evidence="6">Gustatory receptor</fullName>
    </recommendedName>
</protein>
<dbReference type="AlphaFoldDB" id="T1H953"/>
<dbReference type="EnsemblMetazoa" id="RPRC000553-RA">
    <property type="protein sequence ID" value="RPRC000553-PA"/>
    <property type="gene ID" value="RPRC000553"/>
</dbReference>
<dbReference type="VEuPathDB" id="VectorBase:RPRC000553"/>
<feature type="transmembrane region" description="Helical" evidence="6">
    <location>
        <begin position="106"/>
        <end position="130"/>
    </location>
</feature>
<comment type="subcellular location">
    <subcellularLocation>
        <location evidence="1 6">Cell membrane</location>
        <topology evidence="1 6">Multi-pass membrane protein</topology>
    </subcellularLocation>
</comment>
<feature type="transmembrane region" description="Helical" evidence="6">
    <location>
        <begin position="246"/>
        <end position="271"/>
    </location>
</feature>
<sequence>MYDLKLTYFISKLSGLWLFNKFNDIDYWYLIESIIVRLLEMLHIIMEIYRLASLSNLNKKNLILNIIFILKSVVNNLMNLLHIYSQFRHEQLWKLLIFFKTRKTKYSDLVLVYNLVLLIIISVGIIISLINNVDRYLNLIIFQFIIIQIVNFFNNLKIYQFSMLMENLVINLKDLNKEIKNFKKQLYLKLYYKFLIKKHDDIINQARLINFVFSWQNLLLCLTSITGFIANLYNLCISIVTVNINISLSAVTVILFIIYYIGNILTVVYWCENFRNQVEIFNDQLFQFASERAFRGNQDNDLQFYAAQMRNVTFTAAGYLHLGYPLITSITGSSLTLVAIVVQFTF</sequence>
<dbReference type="InParanoid" id="T1H953"/>
<dbReference type="HOGENOM" id="CLU_802453_0_0_1"/>
<keyword evidence="8" id="KW-1185">Reference proteome</keyword>
<dbReference type="GO" id="GO:0050909">
    <property type="term" value="P:sensory perception of taste"/>
    <property type="evidence" value="ECO:0007669"/>
    <property type="project" value="InterPro"/>
</dbReference>
<dbReference type="Proteomes" id="UP000015103">
    <property type="component" value="Unassembled WGS sequence"/>
</dbReference>
<keyword evidence="5 6" id="KW-0472">Membrane</keyword>
<dbReference type="EMBL" id="ACPB03018633">
    <property type="status" value="NOT_ANNOTATED_CDS"/>
    <property type="molecule type" value="Genomic_DNA"/>
</dbReference>
<feature type="transmembrane region" description="Helical" evidence="6">
    <location>
        <begin position="66"/>
        <end position="85"/>
    </location>
</feature>
<keyword evidence="6" id="KW-0807">Transducer</keyword>
<keyword evidence="3 6" id="KW-0812">Transmembrane</keyword>
<comment type="function">
    <text evidence="6">Gustatory receptor which mediates acceptance or avoidance behavior, depending on its substrates.</text>
</comment>
<keyword evidence="2 6" id="KW-1003">Cell membrane</keyword>
<organism evidence="7 8">
    <name type="scientific">Rhodnius prolixus</name>
    <name type="common">Triatomid bug</name>
    <dbReference type="NCBI Taxonomy" id="13249"/>
    <lineage>
        <taxon>Eukaryota</taxon>
        <taxon>Metazoa</taxon>
        <taxon>Ecdysozoa</taxon>
        <taxon>Arthropoda</taxon>
        <taxon>Hexapoda</taxon>
        <taxon>Insecta</taxon>
        <taxon>Pterygota</taxon>
        <taxon>Neoptera</taxon>
        <taxon>Paraneoptera</taxon>
        <taxon>Hemiptera</taxon>
        <taxon>Heteroptera</taxon>
        <taxon>Panheteroptera</taxon>
        <taxon>Cimicomorpha</taxon>
        <taxon>Reduviidae</taxon>
        <taxon>Triatominae</taxon>
        <taxon>Rhodnius</taxon>
    </lineage>
</organism>
<evidence type="ECO:0000256" key="2">
    <source>
        <dbReference type="ARBA" id="ARBA00022475"/>
    </source>
</evidence>
<dbReference type="InterPro" id="IPR013604">
    <property type="entry name" value="7TM_chemorcpt"/>
</dbReference>
<dbReference type="STRING" id="13249.T1H953"/>
<reference evidence="7" key="1">
    <citation type="submission" date="2015-05" db="UniProtKB">
        <authorList>
            <consortium name="EnsemblMetazoa"/>
        </authorList>
    </citation>
    <scope>IDENTIFICATION</scope>
</reference>
<accession>T1H953</accession>
<keyword evidence="4 6" id="KW-1133">Transmembrane helix</keyword>
<proteinExistence type="inferred from homology"/>
<dbReference type="GO" id="GO:0005886">
    <property type="term" value="C:plasma membrane"/>
    <property type="evidence" value="ECO:0007669"/>
    <property type="project" value="UniProtKB-SubCell"/>
</dbReference>
<keyword evidence="6" id="KW-0675">Receptor</keyword>
<evidence type="ECO:0000313" key="7">
    <source>
        <dbReference type="EnsemblMetazoa" id="RPRC000553-PA"/>
    </source>
</evidence>
<comment type="caution">
    <text evidence="6">Lacks conserved residue(s) required for the propagation of feature annotation.</text>
</comment>
<comment type="similarity">
    <text evidence="6">Belongs to the insect chemoreceptor superfamily. Gustatory receptor (GR) family.</text>
</comment>
<dbReference type="GO" id="GO:0007165">
    <property type="term" value="P:signal transduction"/>
    <property type="evidence" value="ECO:0007669"/>
    <property type="project" value="UniProtKB-KW"/>
</dbReference>
<evidence type="ECO:0000256" key="5">
    <source>
        <dbReference type="ARBA" id="ARBA00023136"/>
    </source>
</evidence>
<feature type="transmembrane region" description="Helical" evidence="6">
    <location>
        <begin position="217"/>
        <end position="240"/>
    </location>
</feature>
<evidence type="ECO:0000313" key="8">
    <source>
        <dbReference type="Proteomes" id="UP000015103"/>
    </source>
</evidence>
<feature type="transmembrane region" description="Helical" evidence="6">
    <location>
        <begin position="136"/>
        <end position="156"/>
    </location>
</feature>
<evidence type="ECO:0000256" key="3">
    <source>
        <dbReference type="ARBA" id="ARBA00022692"/>
    </source>
</evidence>
<evidence type="ECO:0000256" key="1">
    <source>
        <dbReference type="ARBA" id="ARBA00004651"/>
    </source>
</evidence>
<name>T1H953_RHOPR</name>